<sequence>MPSSSILSWAWPCMGLVPAWGPSCLLDPYQNSSGQLVGVGGAARVEGKGWCGLEGEGGRDEELVGYFSAREVPYHPAP</sequence>
<reference evidence="2 3" key="1">
    <citation type="submission" date="2019-05" db="EMBL/GenBank/DDBJ databases">
        <title>Another draft genome of Portunus trituberculatus and its Hox gene families provides insights of decapod evolution.</title>
        <authorList>
            <person name="Jeong J.-H."/>
            <person name="Song I."/>
            <person name="Kim S."/>
            <person name="Choi T."/>
            <person name="Kim D."/>
            <person name="Ryu S."/>
            <person name="Kim W."/>
        </authorList>
    </citation>
    <scope>NUCLEOTIDE SEQUENCE [LARGE SCALE GENOMIC DNA]</scope>
    <source>
        <tissue evidence="2">Muscle</tissue>
    </source>
</reference>
<organism evidence="2 3">
    <name type="scientific">Portunus trituberculatus</name>
    <name type="common">Swimming crab</name>
    <name type="synonym">Neptunus trituberculatus</name>
    <dbReference type="NCBI Taxonomy" id="210409"/>
    <lineage>
        <taxon>Eukaryota</taxon>
        <taxon>Metazoa</taxon>
        <taxon>Ecdysozoa</taxon>
        <taxon>Arthropoda</taxon>
        <taxon>Crustacea</taxon>
        <taxon>Multicrustacea</taxon>
        <taxon>Malacostraca</taxon>
        <taxon>Eumalacostraca</taxon>
        <taxon>Eucarida</taxon>
        <taxon>Decapoda</taxon>
        <taxon>Pleocyemata</taxon>
        <taxon>Brachyura</taxon>
        <taxon>Eubrachyura</taxon>
        <taxon>Portunoidea</taxon>
        <taxon>Portunidae</taxon>
        <taxon>Portuninae</taxon>
        <taxon>Portunus</taxon>
    </lineage>
</organism>
<accession>A0A5B7K932</accession>
<evidence type="ECO:0000313" key="2">
    <source>
        <dbReference type="EMBL" id="MPD01718.1"/>
    </source>
</evidence>
<feature type="signal peptide" evidence="1">
    <location>
        <begin position="1"/>
        <end position="21"/>
    </location>
</feature>
<feature type="chain" id="PRO_5022672125" description="Secreted protein" evidence="1">
    <location>
        <begin position="22"/>
        <end position="78"/>
    </location>
</feature>
<evidence type="ECO:0000256" key="1">
    <source>
        <dbReference type="SAM" id="SignalP"/>
    </source>
</evidence>
<proteinExistence type="predicted"/>
<dbReference type="EMBL" id="VSRR010128297">
    <property type="protein sequence ID" value="MPD01718.1"/>
    <property type="molecule type" value="Genomic_DNA"/>
</dbReference>
<evidence type="ECO:0008006" key="4">
    <source>
        <dbReference type="Google" id="ProtNLM"/>
    </source>
</evidence>
<keyword evidence="1" id="KW-0732">Signal</keyword>
<gene>
    <name evidence="2" type="ORF">E2C01_097258</name>
</gene>
<name>A0A5B7K932_PORTR</name>
<evidence type="ECO:0000313" key="3">
    <source>
        <dbReference type="Proteomes" id="UP000324222"/>
    </source>
</evidence>
<keyword evidence="3" id="KW-1185">Reference proteome</keyword>
<protein>
    <recommendedName>
        <fullName evidence="4">Secreted protein</fullName>
    </recommendedName>
</protein>
<comment type="caution">
    <text evidence="2">The sequence shown here is derived from an EMBL/GenBank/DDBJ whole genome shotgun (WGS) entry which is preliminary data.</text>
</comment>
<dbReference type="AlphaFoldDB" id="A0A5B7K932"/>
<dbReference type="Proteomes" id="UP000324222">
    <property type="component" value="Unassembled WGS sequence"/>
</dbReference>